<organism evidence="1 2">
    <name type="scientific">Avena sativa</name>
    <name type="common">Oat</name>
    <dbReference type="NCBI Taxonomy" id="4498"/>
    <lineage>
        <taxon>Eukaryota</taxon>
        <taxon>Viridiplantae</taxon>
        <taxon>Streptophyta</taxon>
        <taxon>Embryophyta</taxon>
        <taxon>Tracheophyta</taxon>
        <taxon>Spermatophyta</taxon>
        <taxon>Magnoliopsida</taxon>
        <taxon>Liliopsida</taxon>
        <taxon>Poales</taxon>
        <taxon>Poaceae</taxon>
        <taxon>BOP clade</taxon>
        <taxon>Pooideae</taxon>
        <taxon>Poodae</taxon>
        <taxon>Poeae</taxon>
        <taxon>Poeae Chloroplast Group 1 (Aveneae type)</taxon>
        <taxon>Aveninae</taxon>
        <taxon>Avena</taxon>
    </lineage>
</organism>
<sequence length="387" mass="44904">MALTEWRDWANLSEGPVGLIADLVLARDVADYLRLRAVCSPWRRCSTDPHTHTGLDRRFHPRHWIMLREKISSPLGRRFINVSTGECIKMELPELRDHKLDPIQEGLLLVLHKCTRIQLLNPFTRHVTELPPVRTLMHPDDYSRNLWHANYRSYGSGVGCSSGVTSDSKSFVLCIPVSRIVGIAKPGDERWRVVHYYSTHYAPTLMFLGNFYHMNGNSLMVLKTETDQPPRSEVVAKLHSQVNIFTHSIHLVDNDGELMLVHRMDPLNVMRRYEVYRLDLGKEALFTVNNFNERAMFMGMSFSFFVSPHVFRYISGDTIYFSFELDERNKDIEAYHLLDRRTKPANLMLHHSEPWKQRAVPWPHTIVDCLSFCDTLGLFSRRLASVV</sequence>
<dbReference type="EnsemblPlants" id="AVESA.00010b.r2.7CG0706120.1">
    <property type="protein sequence ID" value="AVESA.00010b.r2.7CG0706120.1.CDS"/>
    <property type="gene ID" value="AVESA.00010b.r2.7CG0706120"/>
</dbReference>
<protein>
    <submittedName>
        <fullName evidence="1">Uncharacterized protein</fullName>
    </submittedName>
</protein>
<evidence type="ECO:0000313" key="2">
    <source>
        <dbReference type="Proteomes" id="UP001732700"/>
    </source>
</evidence>
<evidence type="ECO:0000313" key="1">
    <source>
        <dbReference type="EnsemblPlants" id="AVESA.00010b.r2.7CG0706120.1.CDS"/>
    </source>
</evidence>
<proteinExistence type="predicted"/>
<accession>A0ACD6A6K5</accession>
<reference evidence="1" key="2">
    <citation type="submission" date="2025-09" db="UniProtKB">
        <authorList>
            <consortium name="EnsemblPlants"/>
        </authorList>
    </citation>
    <scope>IDENTIFICATION</scope>
</reference>
<name>A0ACD6A6K5_AVESA</name>
<dbReference type="Proteomes" id="UP001732700">
    <property type="component" value="Chromosome 7C"/>
</dbReference>
<reference evidence="1" key="1">
    <citation type="submission" date="2021-05" db="EMBL/GenBank/DDBJ databases">
        <authorList>
            <person name="Scholz U."/>
            <person name="Mascher M."/>
            <person name="Fiebig A."/>
        </authorList>
    </citation>
    <scope>NUCLEOTIDE SEQUENCE [LARGE SCALE GENOMIC DNA]</scope>
</reference>
<keyword evidence="2" id="KW-1185">Reference proteome</keyword>